<keyword evidence="2" id="KW-1185">Reference proteome</keyword>
<protein>
    <submittedName>
        <fullName evidence="1">Uncharacterized protein</fullName>
    </submittedName>
</protein>
<evidence type="ECO:0000313" key="2">
    <source>
        <dbReference type="Proteomes" id="UP000232710"/>
    </source>
</evidence>
<gene>
    <name evidence="1" type="ORF">MPXG_00165</name>
</gene>
<name>G9E6D6_MPSP1</name>
<accession>G9E6D6</accession>
<reference evidence="1 2" key="1">
    <citation type="submission" date="2010-12" db="EMBL/GenBank/DDBJ databases">
        <title>The Genome Sequence of Micromonas pusilla virus SP1.</title>
        <authorList>
            <consortium name="The Broad Institute Genome Sequencing Platform"/>
            <person name="Henn M.R."/>
            <person name="Suttle C."/>
            <person name="Winget D."/>
            <person name="Chan A."/>
            <person name="Levin J."/>
            <person name="Malboeuf C."/>
            <person name="Casali M."/>
            <person name="Russ C."/>
            <person name="Lennon N."/>
            <person name="Chapman S.B."/>
            <person name="Erlich R."/>
            <person name="Young S.K."/>
            <person name="Yandava C."/>
            <person name="Zeng Q."/>
            <person name="Alvarado L."/>
            <person name="Anderson S."/>
            <person name="Berlin A."/>
            <person name="Chen Z."/>
            <person name="Freedman E."/>
            <person name="Gellesch M."/>
            <person name="Goldberg J."/>
            <person name="Green L."/>
            <person name="Griggs A."/>
            <person name="Gujja S."/>
            <person name="Heilman E.R."/>
            <person name="Heiman D."/>
            <person name="Hollinger A."/>
            <person name="Howarth C."/>
            <person name="Larson L."/>
            <person name="Mehta T."/>
            <person name="Pearson M."/>
            <person name="Roberts A."/>
            <person name="Ryan E."/>
            <person name="Saif S."/>
            <person name="Shea T."/>
            <person name="Shenoy N."/>
            <person name="Sisk P."/>
            <person name="Stolte C."/>
            <person name="Sykes S."/>
            <person name="White J."/>
            <person name="Haas B."/>
            <person name="Nusbaum C."/>
            <person name="Birren B."/>
        </authorList>
    </citation>
    <scope>NUCLEOTIDE SEQUENCE [LARGE SCALE GENOMIC DNA]</scope>
    <source>
        <strain evidence="1 2">SP1</strain>
    </source>
</reference>
<dbReference type="EMBL" id="JF974320">
    <property type="protein sequence ID" value="AET84963.1"/>
    <property type="molecule type" value="Genomic_DNA"/>
</dbReference>
<sequence length="63" mass="7384">MLFQAIANTTVDMGPHYLTNICKWVKSAVWDAPYRVYLDVQLERQKLERNLSLQESDDESHTD</sequence>
<organism evidence="1 2">
    <name type="scientific">Micromonas pusilla virus SP1</name>
    <name type="common">MpV-SP1</name>
    <dbReference type="NCBI Taxonomy" id="373996"/>
    <lineage>
        <taxon>Viruses</taxon>
        <taxon>Varidnaviria</taxon>
        <taxon>Bamfordvirae</taxon>
        <taxon>Nucleocytoviricota</taxon>
        <taxon>Megaviricetes</taxon>
        <taxon>Algavirales</taxon>
        <taxon>Phycodnaviridae</taxon>
        <taxon>Prasinovirus</taxon>
        <taxon>Prasinovirus micromonas</taxon>
    </lineage>
</organism>
<evidence type="ECO:0000313" key="1">
    <source>
        <dbReference type="EMBL" id="AET84963.1"/>
    </source>
</evidence>
<organismHost>
    <name type="scientific">Micromonas pusilla</name>
    <name type="common">Picoplanktonic green alga</name>
    <name type="synonym">Chromulina pusilla</name>
    <dbReference type="NCBI Taxonomy" id="38833"/>
</organismHost>
<proteinExistence type="predicted"/>
<dbReference type="Proteomes" id="UP000232710">
    <property type="component" value="Segment"/>
</dbReference>